<feature type="chain" id="PRO_5018544441" evidence="1">
    <location>
        <begin position="22"/>
        <end position="317"/>
    </location>
</feature>
<dbReference type="Ensembl" id="ENSMMOT00000000874.1">
    <property type="protein sequence ID" value="ENSMMOP00000000860.1"/>
    <property type="gene ID" value="ENSMMOG00000000718.1"/>
</dbReference>
<keyword evidence="3" id="KW-1185">Reference proteome</keyword>
<evidence type="ECO:0000313" key="2">
    <source>
        <dbReference type="Ensembl" id="ENSMMOP00000000860.1"/>
    </source>
</evidence>
<dbReference type="PANTHER" id="PTHR45913:SF19">
    <property type="entry name" value="LOW QUALITY PROTEIN: ZINC FINGER BED DOMAIN-CONTAINING PROTEIN 5-LIKE"/>
    <property type="match status" value="1"/>
</dbReference>
<reference evidence="2" key="2">
    <citation type="submission" date="2025-09" db="UniProtKB">
        <authorList>
            <consortium name="Ensembl"/>
        </authorList>
    </citation>
    <scope>IDENTIFICATION</scope>
</reference>
<reference evidence="2" key="1">
    <citation type="submission" date="2025-08" db="UniProtKB">
        <authorList>
            <consortium name="Ensembl"/>
        </authorList>
    </citation>
    <scope>IDENTIFICATION</scope>
</reference>
<dbReference type="Proteomes" id="UP000261620">
    <property type="component" value="Unplaced"/>
</dbReference>
<evidence type="ECO:0000256" key="1">
    <source>
        <dbReference type="SAM" id="SignalP"/>
    </source>
</evidence>
<evidence type="ECO:0000313" key="3">
    <source>
        <dbReference type="Proteomes" id="UP000261620"/>
    </source>
</evidence>
<feature type="signal peptide" evidence="1">
    <location>
        <begin position="1"/>
        <end position="21"/>
    </location>
</feature>
<proteinExistence type="predicted"/>
<name>A0A3Q4AAA6_MOLML</name>
<organism evidence="2 3">
    <name type="scientific">Mola mola</name>
    <name type="common">Ocean sunfish</name>
    <name type="synonym">Tetraodon mola</name>
    <dbReference type="NCBI Taxonomy" id="94237"/>
    <lineage>
        <taxon>Eukaryota</taxon>
        <taxon>Metazoa</taxon>
        <taxon>Chordata</taxon>
        <taxon>Craniata</taxon>
        <taxon>Vertebrata</taxon>
        <taxon>Euteleostomi</taxon>
        <taxon>Actinopterygii</taxon>
        <taxon>Neopterygii</taxon>
        <taxon>Teleostei</taxon>
        <taxon>Neoteleostei</taxon>
        <taxon>Acanthomorphata</taxon>
        <taxon>Eupercaria</taxon>
        <taxon>Tetraodontiformes</taxon>
        <taxon>Molidae</taxon>
        <taxon>Mola</taxon>
    </lineage>
</organism>
<accession>A0A3Q4AAA6</accession>
<keyword evidence="1" id="KW-0732">Signal</keyword>
<dbReference type="AlphaFoldDB" id="A0A3Q4AAA6"/>
<sequence length="317" mass="36739">MRHSASAKRLLIILLSNDTVSHHIADMASDVQHQLLKRIKSSPIFSLQLDESTYLKNAAWLLVFVRYCWNSTFHKDIMFLWKATYMNYTENSLEWQNCVWVCCDEPNWTHCFLHHGSLTAKKMSSEFHKVMDVSLKTINFIKSNGDIEEDHVQLLYQSEVRWPSRGLIHKCCGSIKSHLAHYYANTKFTAKLASVRRLRRGKRNPVHTVFGVGGELRKLALWTRKAHEERMGMFPILSDIFENSPWVKIKKDLWILDPFSFVEVSLDSTLRLHWGKLDLGSFWIAGFSIVATLRVSLSPTPPRLDQILSEKQAQVSH</sequence>
<dbReference type="PANTHER" id="PTHR45913">
    <property type="entry name" value="EPM2A-INTERACTING PROTEIN 1"/>
    <property type="match status" value="1"/>
</dbReference>
<protein>
    <submittedName>
        <fullName evidence="2">Uncharacterized protein</fullName>
    </submittedName>
</protein>